<keyword evidence="3" id="KW-0732">Signal</keyword>
<comment type="similarity">
    <text evidence="5">Belongs to the bacterial solute-binding protein PotD/PotF family.</text>
</comment>
<comment type="function">
    <text evidence="5">Required for the activity of the bacterial periplasmic transport system of putrescine.</text>
</comment>
<dbReference type="PIRSF" id="PIRSF019574">
    <property type="entry name" value="Periplasmic_polyamine_BP"/>
    <property type="match status" value="1"/>
</dbReference>
<feature type="binding site" evidence="6">
    <location>
        <position position="108"/>
    </location>
    <ligand>
        <name>spermidine</name>
        <dbReference type="ChEBI" id="CHEBI:57834"/>
    </ligand>
</feature>
<dbReference type="GO" id="GO:0019808">
    <property type="term" value="F:polyamine binding"/>
    <property type="evidence" value="ECO:0007669"/>
    <property type="project" value="InterPro"/>
</dbReference>
<keyword evidence="2 5" id="KW-0813">Transport</keyword>
<dbReference type="GO" id="GO:0042597">
    <property type="term" value="C:periplasmic space"/>
    <property type="evidence" value="ECO:0007669"/>
    <property type="project" value="UniProtKB-SubCell"/>
</dbReference>
<evidence type="ECO:0000313" key="7">
    <source>
        <dbReference type="EMBL" id="EEW08451.1"/>
    </source>
</evidence>
<dbReference type="InterPro" id="IPR001188">
    <property type="entry name" value="Sperm_putr-bd"/>
</dbReference>
<evidence type="ECO:0000256" key="2">
    <source>
        <dbReference type="ARBA" id="ARBA00022448"/>
    </source>
</evidence>
<dbReference type="GO" id="GO:0015846">
    <property type="term" value="P:polyamine transport"/>
    <property type="evidence" value="ECO:0007669"/>
    <property type="project" value="InterPro"/>
</dbReference>
<dbReference type="CDD" id="cd13590">
    <property type="entry name" value="PBP2_PotD_PotF_like"/>
    <property type="match status" value="1"/>
</dbReference>
<dbReference type="Gene3D" id="3.40.190.10">
    <property type="entry name" value="Periplasmic binding protein-like II"/>
    <property type="match status" value="2"/>
</dbReference>
<evidence type="ECO:0000256" key="5">
    <source>
        <dbReference type="PIRNR" id="PIRNR019574"/>
    </source>
</evidence>
<dbReference type="EMBL" id="ACYU01000015">
    <property type="protein sequence ID" value="EEW08451.1"/>
    <property type="molecule type" value="Genomic_DNA"/>
</dbReference>
<evidence type="ECO:0000256" key="3">
    <source>
        <dbReference type="ARBA" id="ARBA00022729"/>
    </source>
</evidence>
<dbReference type="PANTHER" id="PTHR30222:SF17">
    <property type="entry name" value="SPERMIDINE_PUTRESCINE-BINDING PERIPLASMIC PROTEIN"/>
    <property type="match status" value="1"/>
</dbReference>
<proteinExistence type="inferred from homology"/>
<reference evidence="7 8" key="1">
    <citation type="journal article" date="2009" name="BMC Evol. Biol.">
        <title>Genomic taxonomy of Vibrios.</title>
        <authorList>
            <person name="Thompson C.C."/>
            <person name="Vicente A.C."/>
            <person name="Souza R.C."/>
            <person name="Vasconcelos A.T."/>
            <person name="Vesth T."/>
            <person name="Alves N.Jr."/>
            <person name="Ussery D.W."/>
            <person name="Iida T."/>
            <person name="Thompson F.L."/>
        </authorList>
    </citation>
    <scope>NUCLEOTIDE SEQUENCE [LARGE SCALE GENOMIC DNA]</scope>
    <source>
        <strain evidence="7 8">VM603</strain>
    </source>
</reference>
<dbReference type="Pfam" id="PF13416">
    <property type="entry name" value="SBP_bac_8"/>
    <property type="match status" value="1"/>
</dbReference>
<dbReference type="SUPFAM" id="SSF53850">
    <property type="entry name" value="Periplasmic binding protein-like II"/>
    <property type="match status" value="1"/>
</dbReference>
<sequence>MLYPNKEFTNYALESRHWAGLKRNQNAMKTFIKGLVLSAVVASSQVYAEQTLNVYAWGGYLPEKSLKAFEQQEGVTINYSTFENNESMYTKLKLLKGTGYDVVFASAYFIEKMGREGLLAEIDHNQIPNMKDAMPTVLGLAHDPQNKYSLPYIWGITGLYYNSALLPNGITKWADLWDKQYEQQVMLIDDIRDVFGMALKLNGFSINTKNEDEIKKAYESLVALKNNVLLYNSDAPHVPYVSGEATLGMQWNGNAYQGQVEMPELKFVMPEEGAVLWMDNFTIPSGSKNISLAHKFVNFMYQPENQAEIVKSLGYASATNGGRALLPPELRDNPTIFPSEEDMKKGEFTNDVGPETLAIYEKYWQRLRNQ</sequence>
<dbReference type="PRINTS" id="PR00909">
    <property type="entry name" value="SPERMDNBNDNG"/>
</dbReference>
<comment type="caution">
    <text evidence="7">The sequence shown here is derived from an EMBL/GenBank/DDBJ whole genome shotgun (WGS) entry which is preliminary data.</text>
</comment>
<evidence type="ECO:0000256" key="4">
    <source>
        <dbReference type="ARBA" id="ARBA00022764"/>
    </source>
</evidence>
<dbReference type="AlphaFoldDB" id="D2Y9V0"/>
<dbReference type="Proteomes" id="UP000004827">
    <property type="component" value="Unassembled WGS sequence"/>
</dbReference>
<protein>
    <recommendedName>
        <fullName evidence="5">Putrescine-binding periplasmic protein</fullName>
    </recommendedName>
</protein>
<comment type="subcellular location">
    <subcellularLocation>
        <location evidence="1 5">Periplasm</location>
    </subcellularLocation>
</comment>
<evidence type="ECO:0000256" key="6">
    <source>
        <dbReference type="PIRSR" id="PIRSR019574-1"/>
    </source>
</evidence>
<keyword evidence="4 5" id="KW-0574">Periplasm</keyword>
<name>D2Y9V0_VIBMI</name>
<evidence type="ECO:0000313" key="8">
    <source>
        <dbReference type="Proteomes" id="UP000004827"/>
    </source>
</evidence>
<organism evidence="7 8">
    <name type="scientific">Vibrio mimicus VM603</name>
    <dbReference type="NCBI Taxonomy" id="671074"/>
    <lineage>
        <taxon>Bacteria</taxon>
        <taxon>Pseudomonadati</taxon>
        <taxon>Pseudomonadota</taxon>
        <taxon>Gammaproteobacteria</taxon>
        <taxon>Vibrionales</taxon>
        <taxon>Vibrionaceae</taxon>
        <taxon>Vibrio</taxon>
    </lineage>
</organism>
<evidence type="ECO:0000256" key="1">
    <source>
        <dbReference type="ARBA" id="ARBA00004418"/>
    </source>
</evidence>
<dbReference type="InterPro" id="IPR006059">
    <property type="entry name" value="SBP"/>
</dbReference>
<dbReference type="PANTHER" id="PTHR30222">
    <property type="entry name" value="SPERMIDINE/PUTRESCINE-BINDING PERIPLASMIC PROTEIN"/>
    <property type="match status" value="1"/>
</dbReference>
<accession>D2Y9V0</accession>
<gene>
    <name evidence="7" type="ORF">VMB_02970</name>
</gene>